<dbReference type="AlphaFoldDB" id="A0A0L8HRQ4"/>
<gene>
    <name evidence="1" type="ORF">OCBIM_22008905mg</name>
</gene>
<dbReference type="PANTHER" id="PTHR33327">
    <property type="entry name" value="ENDONUCLEASE"/>
    <property type="match status" value="1"/>
</dbReference>
<organism evidence="1">
    <name type="scientific">Octopus bimaculoides</name>
    <name type="common">California two-spotted octopus</name>
    <dbReference type="NCBI Taxonomy" id="37653"/>
    <lineage>
        <taxon>Eukaryota</taxon>
        <taxon>Metazoa</taxon>
        <taxon>Spiralia</taxon>
        <taxon>Lophotrochozoa</taxon>
        <taxon>Mollusca</taxon>
        <taxon>Cephalopoda</taxon>
        <taxon>Coleoidea</taxon>
        <taxon>Octopodiformes</taxon>
        <taxon>Octopoda</taxon>
        <taxon>Incirrata</taxon>
        <taxon>Octopodidae</taxon>
        <taxon>Octopus</taxon>
    </lineage>
</organism>
<sequence>NAIDTNIASNKTTLRLPQFWSKRAELWFAQAGPIQYKQTRDEDTVTRVLDILTQPPPTNKYAILKNRLVDTFQRNEREAAAKILEGELGDSKPSELMEKMLALGLPAPGESPSFLFRQIFLCKLPPQVQALITQTEIKDMRQLAKATV</sequence>
<evidence type="ECO:0000313" key="1">
    <source>
        <dbReference type="EMBL" id="KOF91430.1"/>
    </source>
</evidence>
<protein>
    <submittedName>
        <fullName evidence="1">Uncharacterized protein</fullName>
    </submittedName>
</protein>
<dbReference type="EMBL" id="KQ417538">
    <property type="protein sequence ID" value="KOF91430.1"/>
    <property type="molecule type" value="Genomic_DNA"/>
</dbReference>
<name>A0A0L8HRQ4_OCTBM</name>
<dbReference type="PANTHER" id="PTHR33327:SF3">
    <property type="entry name" value="RNA-DIRECTED DNA POLYMERASE"/>
    <property type="match status" value="1"/>
</dbReference>
<reference evidence="1" key="1">
    <citation type="submission" date="2015-07" db="EMBL/GenBank/DDBJ databases">
        <title>MeaNS - Measles Nucleotide Surveillance Program.</title>
        <authorList>
            <person name="Tran T."/>
            <person name="Druce J."/>
        </authorList>
    </citation>
    <scope>NUCLEOTIDE SEQUENCE</scope>
    <source>
        <strain evidence="1">UCB-OBI-ISO-001</strain>
        <tissue evidence="1">Gonad</tissue>
    </source>
</reference>
<feature type="non-terminal residue" evidence="1">
    <location>
        <position position="1"/>
    </location>
</feature>
<dbReference type="STRING" id="37653.A0A0L8HRQ4"/>
<proteinExistence type="predicted"/>
<accession>A0A0L8HRQ4</accession>